<dbReference type="AlphaFoldDB" id="A0A8T9BV14"/>
<dbReference type="Proteomes" id="UP000469558">
    <property type="component" value="Unassembled WGS sequence"/>
</dbReference>
<feature type="compositionally biased region" description="Basic and acidic residues" evidence="1">
    <location>
        <begin position="492"/>
        <end position="504"/>
    </location>
</feature>
<feature type="region of interest" description="Disordered" evidence="1">
    <location>
        <begin position="627"/>
        <end position="658"/>
    </location>
</feature>
<feature type="compositionally biased region" description="Pro residues" evidence="1">
    <location>
        <begin position="522"/>
        <end position="538"/>
    </location>
</feature>
<feature type="compositionally biased region" description="Polar residues" evidence="1">
    <location>
        <begin position="573"/>
        <end position="584"/>
    </location>
</feature>
<proteinExistence type="predicted"/>
<reference evidence="3 4" key="1">
    <citation type="submission" date="2018-05" db="EMBL/GenBank/DDBJ databases">
        <title>Genome sequencing and assembly of the regulated plant pathogen Lachnellula willkommii and related sister species for the development of diagnostic species identification markers.</title>
        <authorList>
            <person name="Giroux E."/>
            <person name="Bilodeau G."/>
        </authorList>
    </citation>
    <scope>NUCLEOTIDE SEQUENCE [LARGE SCALE GENOMIC DNA]</scope>
    <source>
        <strain evidence="3 4">CBS 268.59</strain>
    </source>
</reference>
<comment type="caution">
    <text evidence="3">The sequence shown here is derived from an EMBL/GenBank/DDBJ whole genome shotgun (WGS) entry which is preliminary data.</text>
</comment>
<evidence type="ECO:0000313" key="3">
    <source>
        <dbReference type="EMBL" id="TVY64259.1"/>
    </source>
</evidence>
<organism evidence="3 4">
    <name type="scientific">Lachnellula suecica</name>
    <dbReference type="NCBI Taxonomy" id="602035"/>
    <lineage>
        <taxon>Eukaryota</taxon>
        <taxon>Fungi</taxon>
        <taxon>Dikarya</taxon>
        <taxon>Ascomycota</taxon>
        <taxon>Pezizomycotina</taxon>
        <taxon>Leotiomycetes</taxon>
        <taxon>Helotiales</taxon>
        <taxon>Lachnaceae</taxon>
        <taxon>Lachnellula</taxon>
    </lineage>
</organism>
<evidence type="ECO:0000259" key="2">
    <source>
        <dbReference type="Pfam" id="PF14661"/>
    </source>
</evidence>
<dbReference type="InterPro" id="IPR028163">
    <property type="entry name" value="HAUS_6_N"/>
</dbReference>
<accession>A0A8T9BV14</accession>
<gene>
    <name evidence="3" type="ORF">LSUE1_G006909</name>
</gene>
<evidence type="ECO:0000313" key="4">
    <source>
        <dbReference type="Proteomes" id="UP000469558"/>
    </source>
</evidence>
<dbReference type="EMBL" id="QGMK01001785">
    <property type="protein sequence ID" value="TVY64259.1"/>
    <property type="molecule type" value="Genomic_DNA"/>
</dbReference>
<dbReference type="OrthoDB" id="5575722at2759"/>
<keyword evidence="4" id="KW-1185">Reference proteome</keyword>
<evidence type="ECO:0000256" key="1">
    <source>
        <dbReference type="SAM" id="MobiDB-lite"/>
    </source>
</evidence>
<feature type="region of interest" description="Disordered" evidence="1">
    <location>
        <begin position="1"/>
        <end position="20"/>
    </location>
</feature>
<feature type="region of interest" description="Disordered" evidence="1">
    <location>
        <begin position="689"/>
        <end position="708"/>
    </location>
</feature>
<feature type="compositionally biased region" description="Basic and acidic residues" evidence="1">
    <location>
        <begin position="631"/>
        <end position="652"/>
    </location>
</feature>
<protein>
    <recommendedName>
        <fullName evidence="2">HAUS augmin-like complex subunit 6 N-terminal domain-containing protein</fullName>
    </recommendedName>
</protein>
<dbReference type="Pfam" id="PF14661">
    <property type="entry name" value="HAUS6_N"/>
    <property type="match status" value="1"/>
</dbReference>
<name>A0A8T9BV14_9HELO</name>
<feature type="region of interest" description="Disordered" evidence="1">
    <location>
        <begin position="408"/>
        <end position="613"/>
    </location>
</feature>
<sequence>MSSSTSNPPMARTRSLRLPPLGTLKPIPPTAPQAQGISNISLFLTNLRLLDLDLRKDWPDITTRTFHTTKDAQQNLKKRIQCVEWALYQLFSLWDPEETQNPFYPPLEHLQSLNLRAALFRSLDQAKKNGVLGRDAGLRKTMLDECKGERLEEVLAVFSNVVLKKVLLEGRPEHAAIAKDLAFENFSYSGERGLLSALILAHKSSLSKHLQDKGDARARYTDFSDLLRLNERRITRRHEQLKEVLQERGSHAPISSAEVRDLQDQVQKNWSGNEQWLETVLYGDSKAGEDGLLATRFDKVWKHVENGSIGDIESKGRVGLLEQLDVRVKDQENRLARWQDFGKSLAKNAAISPPRKDAGLAERKKIDLGFNRHENLQVGRNSGEITTTNSASLEECNRMIENMKSEMAAVRKPRNRGSCPRESLTFQKRASLLVPPQEESRTVEDEGWSSATESETGEPSPGFASLASKSISRTPPSEPESVAAPIVDVEDEIPRETIRKKDVEAPNGSMMPPPPRKQRSPSPLPPTRTPSPQQPPVPSESGLADDILNSMSAASPSPKKPRHTLSLAERTRLSMSRTSLAQYSSEDDLEAPRLSIKPRSSTAPKPIDSEPDVHADLIERTRKSMAGFEAAQKKAQIERRRSVKDAQRKQRESSYFPRVEEEVVTPDMSAVELIEGDPDYASVFKSRPKIKTSPAVSPTRAWGDENEE</sequence>
<feature type="domain" description="HAUS augmin-like complex subunit 6 N-terminal" evidence="2">
    <location>
        <begin position="43"/>
        <end position="271"/>
    </location>
</feature>